<gene>
    <name evidence="3" type="ORF">Psi01_63880</name>
</gene>
<evidence type="ECO:0000313" key="4">
    <source>
        <dbReference type="Proteomes" id="UP000619788"/>
    </source>
</evidence>
<protein>
    <recommendedName>
        <fullName evidence="2">Reverse transcriptase domain-containing protein</fullName>
    </recommendedName>
</protein>
<dbReference type="CDD" id="cd01651">
    <property type="entry name" value="RT_G2_intron"/>
    <property type="match status" value="1"/>
</dbReference>
<dbReference type="InterPro" id="IPR000477">
    <property type="entry name" value="RT_dom"/>
</dbReference>
<sequence>MIPKPGVKDELRPLSIPAVRDRIVQAAVKIVFEPVFKADMLDCSFGSRPRRSAHDALQVLMDEHGRGRRWVVEPDIANCFSVIPHDELIQAIEERICDQSLLKLLRVIVRAGVTENGRVRDTDAGTPQGDLTRLVQCLPAPAGPGMGHSRWSADPVYRRSCGDVLVTQPGDAGADPADRTADRAGAGAQGGRDPHRAPGGGWGGLRLPRFSSPAGAIQRH</sequence>
<name>A0A8J3SUB7_9ACTN</name>
<dbReference type="PANTHER" id="PTHR34047">
    <property type="entry name" value="NUCLEAR INTRON MATURASE 1, MITOCHONDRIAL-RELATED"/>
    <property type="match status" value="1"/>
</dbReference>
<proteinExistence type="predicted"/>
<dbReference type="Pfam" id="PF00078">
    <property type="entry name" value="RVT_1"/>
    <property type="match status" value="1"/>
</dbReference>
<dbReference type="InterPro" id="IPR043502">
    <property type="entry name" value="DNA/RNA_pol_sf"/>
</dbReference>
<evidence type="ECO:0000259" key="2">
    <source>
        <dbReference type="PROSITE" id="PS50878"/>
    </source>
</evidence>
<dbReference type="InterPro" id="IPR051083">
    <property type="entry name" value="GrpII_Intron_Splice-Mob/Def"/>
</dbReference>
<dbReference type="EMBL" id="BOOJ01000055">
    <property type="protein sequence ID" value="GIH95758.1"/>
    <property type="molecule type" value="Genomic_DNA"/>
</dbReference>
<dbReference type="AlphaFoldDB" id="A0A8J3SUB7"/>
<dbReference type="PANTHER" id="PTHR34047:SF8">
    <property type="entry name" value="PROTEIN YKFC"/>
    <property type="match status" value="1"/>
</dbReference>
<dbReference type="SUPFAM" id="SSF56672">
    <property type="entry name" value="DNA/RNA polymerases"/>
    <property type="match status" value="1"/>
</dbReference>
<accession>A0A8J3SUB7</accession>
<keyword evidence="4" id="KW-1185">Reference proteome</keyword>
<reference evidence="3 4" key="1">
    <citation type="submission" date="2021-01" db="EMBL/GenBank/DDBJ databases">
        <title>Whole genome shotgun sequence of Planobispora siamensis NBRC 107568.</title>
        <authorList>
            <person name="Komaki H."/>
            <person name="Tamura T."/>
        </authorList>
    </citation>
    <scope>NUCLEOTIDE SEQUENCE [LARGE SCALE GENOMIC DNA]</scope>
    <source>
        <strain evidence="3 4">NBRC 107568</strain>
    </source>
</reference>
<evidence type="ECO:0000256" key="1">
    <source>
        <dbReference type="SAM" id="MobiDB-lite"/>
    </source>
</evidence>
<comment type="caution">
    <text evidence="3">The sequence shown here is derived from an EMBL/GenBank/DDBJ whole genome shotgun (WGS) entry which is preliminary data.</text>
</comment>
<feature type="region of interest" description="Disordered" evidence="1">
    <location>
        <begin position="167"/>
        <end position="220"/>
    </location>
</feature>
<dbReference type="Proteomes" id="UP000619788">
    <property type="component" value="Unassembled WGS sequence"/>
</dbReference>
<feature type="domain" description="Reverse transcriptase" evidence="2">
    <location>
        <begin position="1"/>
        <end position="220"/>
    </location>
</feature>
<organism evidence="3 4">
    <name type="scientific">Planobispora siamensis</name>
    <dbReference type="NCBI Taxonomy" id="936338"/>
    <lineage>
        <taxon>Bacteria</taxon>
        <taxon>Bacillati</taxon>
        <taxon>Actinomycetota</taxon>
        <taxon>Actinomycetes</taxon>
        <taxon>Streptosporangiales</taxon>
        <taxon>Streptosporangiaceae</taxon>
        <taxon>Planobispora</taxon>
    </lineage>
</organism>
<evidence type="ECO:0000313" key="3">
    <source>
        <dbReference type="EMBL" id="GIH95758.1"/>
    </source>
</evidence>
<dbReference type="PROSITE" id="PS50878">
    <property type="entry name" value="RT_POL"/>
    <property type="match status" value="1"/>
</dbReference>